<dbReference type="EMBL" id="JACGWN010000007">
    <property type="protein sequence ID" value="KAL0444301.1"/>
    <property type="molecule type" value="Genomic_DNA"/>
</dbReference>
<dbReference type="Pfam" id="PF17921">
    <property type="entry name" value="Integrase_H2C2"/>
    <property type="match status" value="1"/>
</dbReference>
<proteinExistence type="predicted"/>
<dbReference type="PANTHER" id="PTHR47266">
    <property type="entry name" value="ENDONUCLEASE-RELATED"/>
    <property type="match status" value="1"/>
</dbReference>
<organism evidence="2">
    <name type="scientific">Sesamum latifolium</name>
    <dbReference type="NCBI Taxonomy" id="2727402"/>
    <lineage>
        <taxon>Eukaryota</taxon>
        <taxon>Viridiplantae</taxon>
        <taxon>Streptophyta</taxon>
        <taxon>Embryophyta</taxon>
        <taxon>Tracheophyta</taxon>
        <taxon>Spermatophyta</taxon>
        <taxon>Magnoliopsida</taxon>
        <taxon>eudicotyledons</taxon>
        <taxon>Gunneridae</taxon>
        <taxon>Pentapetalae</taxon>
        <taxon>asterids</taxon>
        <taxon>lamiids</taxon>
        <taxon>Lamiales</taxon>
        <taxon>Pedaliaceae</taxon>
        <taxon>Sesamum</taxon>
    </lineage>
</organism>
<evidence type="ECO:0000313" key="2">
    <source>
        <dbReference type="EMBL" id="KAL0444301.1"/>
    </source>
</evidence>
<comment type="caution">
    <text evidence="2">The sequence shown here is derived from an EMBL/GenBank/DDBJ whole genome shotgun (WGS) entry which is preliminary data.</text>
</comment>
<protein>
    <recommendedName>
        <fullName evidence="1">Integrase zinc-binding domain-containing protein</fullName>
    </recommendedName>
</protein>
<dbReference type="AlphaFoldDB" id="A0AAW2WUA0"/>
<feature type="domain" description="Integrase zinc-binding" evidence="1">
    <location>
        <begin position="23"/>
        <end position="48"/>
    </location>
</feature>
<name>A0AAW2WUA0_9LAMI</name>
<reference evidence="2" key="2">
    <citation type="journal article" date="2024" name="Plant">
        <title>Genomic evolution and insights into agronomic trait innovations of Sesamum species.</title>
        <authorList>
            <person name="Miao H."/>
            <person name="Wang L."/>
            <person name="Qu L."/>
            <person name="Liu H."/>
            <person name="Sun Y."/>
            <person name="Le M."/>
            <person name="Wang Q."/>
            <person name="Wei S."/>
            <person name="Zheng Y."/>
            <person name="Lin W."/>
            <person name="Duan Y."/>
            <person name="Cao H."/>
            <person name="Xiong S."/>
            <person name="Wang X."/>
            <person name="Wei L."/>
            <person name="Li C."/>
            <person name="Ma Q."/>
            <person name="Ju M."/>
            <person name="Zhao R."/>
            <person name="Li G."/>
            <person name="Mu C."/>
            <person name="Tian Q."/>
            <person name="Mei H."/>
            <person name="Zhang T."/>
            <person name="Gao T."/>
            <person name="Zhang H."/>
        </authorList>
    </citation>
    <scope>NUCLEOTIDE SEQUENCE</scope>
    <source>
        <strain evidence="2">KEN1</strain>
    </source>
</reference>
<gene>
    <name evidence="2" type="ORF">Slati_2152800</name>
</gene>
<reference evidence="2" key="1">
    <citation type="submission" date="2020-06" db="EMBL/GenBank/DDBJ databases">
        <authorList>
            <person name="Li T."/>
            <person name="Hu X."/>
            <person name="Zhang T."/>
            <person name="Song X."/>
            <person name="Zhang H."/>
            <person name="Dai N."/>
            <person name="Sheng W."/>
            <person name="Hou X."/>
            <person name="Wei L."/>
        </authorList>
    </citation>
    <scope>NUCLEOTIDE SEQUENCE</scope>
    <source>
        <strain evidence="2">KEN1</strain>
        <tissue evidence="2">Leaf</tissue>
    </source>
</reference>
<accession>A0AAW2WUA0</accession>
<sequence length="248" mass="28992">MRFTRAAVETIRERRSLAQKVTRQGYFWPTLVKDATDFAKRCESCQRFATLIHCPATSMEPVQIACPFEQWGINILGSFPPATAQKKFIIMAVEYFTKEGDRGMVQGLENTAKFHCSRKSTSERANRETQRIARYDVAKNQEERVFDLTMIEEKRDAAYARILHHKGLMMRSYNRQIRPRCFQVGDLVLKKVEVSKHVGKLDPRWEGPFKVTKVKKPRTYKLQDMEGKDLPRPWNVHEKILHMSNLRS</sequence>
<dbReference type="Gene3D" id="1.10.340.70">
    <property type="match status" value="1"/>
</dbReference>
<dbReference type="InterPro" id="IPR041588">
    <property type="entry name" value="Integrase_H2C2"/>
</dbReference>
<dbReference type="InterPro" id="IPR052160">
    <property type="entry name" value="Gypsy_RT_Integrase-like"/>
</dbReference>
<evidence type="ECO:0000259" key="1">
    <source>
        <dbReference type="Pfam" id="PF17921"/>
    </source>
</evidence>